<protein>
    <submittedName>
        <fullName evidence="1">Uncharacterized protein</fullName>
    </submittedName>
</protein>
<evidence type="ECO:0000313" key="2">
    <source>
        <dbReference type="Proteomes" id="UP000533598"/>
    </source>
</evidence>
<proteinExistence type="predicted"/>
<gene>
    <name evidence="1" type="ORF">HNR67_002136</name>
</gene>
<sequence length="121" mass="13052">MRLIRPAVALLLGVLYLTLHLGGECFVTHTAAVHSHAYSDSTTDHSTHDCDHTQHDGTDEMCLALPRGADPLSPATELPDPAVIPPVLLAPQAESAPVSLARRETVHSRQSVQLLNCVFRT</sequence>
<dbReference type="Proteomes" id="UP000533598">
    <property type="component" value="Unassembled WGS sequence"/>
</dbReference>
<evidence type="ECO:0000313" key="1">
    <source>
        <dbReference type="EMBL" id="MBB4676018.1"/>
    </source>
</evidence>
<keyword evidence="2" id="KW-1185">Reference proteome</keyword>
<organism evidence="1 2">
    <name type="scientific">Crossiella cryophila</name>
    <dbReference type="NCBI Taxonomy" id="43355"/>
    <lineage>
        <taxon>Bacteria</taxon>
        <taxon>Bacillati</taxon>
        <taxon>Actinomycetota</taxon>
        <taxon>Actinomycetes</taxon>
        <taxon>Pseudonocardiales</taxon>
        <taxon>Pseudonocardiaceae</taxon>
        <taxon>Crossiella</taxon>
    </lineage>
</organism>
<dbReference type="EMBL" id="JACHMH010000001">
    <property type="protein sequence ID" value="MBB4676018.1"/>
    <property type="molecule type" value="Genomic_DNA"/>
</dbReference>
<reference evidence="1 2" key="1">
    <citation type="submission" date="2020-08" db="EMBL/GenBank/DDBJ databases">
        <title>Sequencing the genomes of 1000 actinobacteria strains.</title>
        <authorList>
            <person name="Klenk H.-P."/>
        </authorList>
    </citation>
    <scope>NUCLEOTIDE SEQUENCE [LARGE SCALE GENOMIC DNA]</scope>
    <source>
        <strain evidence="1 2">DSM 44230</strain>
    </source>
</reference>
<dbReference type="AlphaFoldDB" id="A0A7W7C7N8"/>
<accession>A0A7W7C7N8</accession>
<dbReference type="RefSeq" id="WP_185001895.1">
    <property type="nucleotide sequence ID" value="NZ_BAAAUI010000021.1"/>
</dbReference>
<name>A0A7W7C7N8_9PSEU</name>
<comment type="caution">
    <text evidence="1">The sequence shown here is derived from an EMBL/GenBank/DDBJ whole genome shotgun (WGS) entry which is preliminary data.</text>
</comment>